<feature type="compositionally biased region" description="Low complexity" evidence="4">
    <location>
        <begin position="279"/>
        <end position="309"/>
    </location>
</feature>
<reference evidence="7" key="2">
    <citation type="submission" date="2020-04" db="EMBL/GenBank/DDBJ databases">
        <authorList>
            <consortium name="NCBI Genome Project"/>
        </authorList>
    </citation>
    <scope>NUCLEOTIDE SEQUENCE</scope>
    <source>
        <strain evidence="7">CBS 781.70</strain>
    </source>
</reference>
<dbReference type="RefSeq" id="XP_033538432.1">
    <property type="nucleotide sequence ID" value="XM_033683340.1"/>
</dbReference>
<accession>A0A6G1GFW1</accession>
<dbReference type="GeneID" id="54423910"/>
<protein>
    <recommendedName>
        <fullName evidence="3">ethanolamine kinase</fullName>
        <ecNumber evidence="3">2.7.1.82</ecNumber>
    </recommendedName>
</protein>
<dbReference type="EMBL" id="ML975149">
    <property type="protein sequence ID" value="KAF1816801.1"/>
    <property type="molecule type" value="Genomic_DNA"/>
</dbReference>
<evidence type="ECO:0000256" key="2">
    <source>
        <dbReference type="ARBA" id="ARBA00038211"/>
    </source>
</evidence>
<dbReference type="GO" id="GO:0005737">
    <property type="term" value="C:cytoplasm"/>
    <property type="evidence" value="ECO:0007669"/>
    <property type="project" value="TreeGrafter"/>
</dbReference>
<dbReference type="InterPro" id="IPR011009">
    <property type="entry name" value="Kinase-like_dom_sf"/>
</dbReference>
<dbReference type="CDD" id="cd05157">
    <property type="entry name" value="ETNK_euk"/>
    <property type="match status" value="1"/>
</dbReference>
<dbReference type="PANTHER" id="PTHR22603">
    <property type="entry name" value="CHOLINE/ETHANOALAMINE KINASE"/>
    <property type="match status" value="1"/>
</dbReference>
<organism evidence="5">
    <name type="scientific">Eremomyces bilateralis CBS 781.70</name>
    <dbReference type="NCBI Taxonomy" id="1392243"/>
    <lineage>
        <taxon>Eukaryota</taxon>
        <taxon>Fungi</taxon>
        <taxon>Dikarya</taxon>
        <taxon>Ascomycota</taxon>
        <taxon>Pezizomycotina</taxon>
        <taxon>Dothideomycetes</taxon>
        <taxon>Dothideomycetes incertae sedis</taxon>
        <taxon>Eremomycetales</taxon>
        <taxon>Eremomycetaceae</taxon>
        <taxon>Eremomyces</taxon>
    </lineage>
</organism>
<keyword evidence="5" id="KW-0808">Transferase</keyword>
<name>A0A6G1GFW1_9PEZI</name>
<reference evidence="5 7" key="1">
    <citation type="submission" date="2020-01" db="EMBL/GenBank/DDBJ databases">
        <authorList>
            <consortium name="DOE Joint Genome Institute"/>
            <person name="Haridas S."/>
            <person name="Albert R."/>
            <person name="Binder M."/>
            <person name="Bloem J."/>
            <person name="Labutti K."/>
            <person name="Salamov A."/>
            <person name="Andreopoulos B."/>
            <person name="Baker S.E."/>
            <person name="Barry K."/>
            <person name="Bills G."/>
            <person name="Bluhm B.H."/>
            <person name="Cannon C."/>
            <person name="Castanera R."/>
            <person name="Culley D.E."/>
            <person name="Daum C."/>
            <person name="Ezra D."/>
            <person name="Gonzalez J.B."/>
            <person name="Henrissat B."/>
            <person name="Kuo A."/>
            <person name="Liang C."/>
            <person name="Lipzen A."/>
            <person name="Lutzoni F."/>
            <person name="Magnuson J."/>
            <person name="Mondo S."/>
            <person name="Nolan M."/>
            <person name="Ohm R."/>
            <person name="Pangilinan J."/>
            <person name="Park H.-J."/>
            <person name="Ramirez L."/>
            <person name="Alfaro M."/>
            <person name="Sun H."/>
            <person name="Tritt A."/>
            <person name="Yoshinaga Y."/>
            <person name="Zwiers L.-H."/>
            <person name="Turgeon B.G."/>
            <person name="Goodwin S.B."/>
            <person name="Spatafora J.W."/>
            <person name="Crous P.W."/>
            <person name="Grigoriev I.V."/>
        </authorList>
    </citation>
    <scope>NUCLEOTIDE SEQUENCE</scope>
    <source>
        <strain evidence="5 7">CBS 781.70</strain>
    </source>
</reference>
<dbReference type="Pfam" id="PF01633">
    <property type="entry name" value="Choline_kinase"/>
    <property type="match status" value="1"/>
</dbReference>
<evidence type="ECO:0000313" key="6">
    <source>
        <dbReference type="Proteomes" id="UP000504638"/>
    </source>
</evidence>
<evidence type="ECO:0000313" key="7">
    <source>
        <dbReference type="RefSeq" id="XP_033538432.1"/>
    </source>
</evidence>
<dbReference type="GO" id="GO:0004305">
    <property type="term" value="F:ethanolamine kinase activity"/>
    <property type="evidence" value="ECO:0007669"/>
    <property type="project" value="UniProtKB-EC"/>
</dbReference>
<dbReference type="Gene3D" id="3.90.1200.10">
    <property type="match status" value="1"/>
</dbReference>
<reference evidence="7" key="3">
    <citation type="submission" date="2025-04" db="UniProtKB">
        <authorList>
            <consortium name="RefSeq"/>
        </authorList>
    </citation>
    <scope>IDENTIFICATION</scope>
    <source>
        <strain evidence="7">CBS 781.70</strain>
    </source>
</reference>
<comment type="similarity">
    <text evidence="2">Belongs to the choline/ethanolamine kinase family.</text>
</comment>
<evidence type="ECO:0000256" key="4">
    <source>
        <dbReference type="SAM" id="MobiDB-lite"/>
    </source>
</evidence>
<proteinExistence type="inferred from homology"/>
<dbReference type="SUPFAM" id="SSF56112">
    <property type="entry name" value="Protein kinase-like (PK-like)"/>
    <property type="match status" value="1"/>
</dbReference>
<evidence type="ECO:0000256" key="3">
    <source>
        <dbReference type="ARBA" id="ARBA00038874"/>
    </source>
</evidence>
<dbReference type="Proteomes" id="UP000504638">
    <property type="component" value="Unplaced"/>
</dbReference>
<keyword evidence="5" id="KW-0418">Kinase</keyword>
<dbReference type="AlphaFoldDB" id="A0A6G1GFW1"/>
<evidence type="ECO:0000313" key="5">
    <source>
        <dbReference type="EMBL" id="KAF1816801.1"/>
    </source>
</evidence>
<evidence type="ECO:0000256" key="1">
    <source>
        <dbReference type="ARBA" id="ARBA00037883"/>
    </source>
</evidence>
<dbReference type="PANTHER" id="PTHR22603:SF66">
    <property type="entry name" value="ETHANOLAMINE KINASE"/>
    <property type="match status" value="1"/>
</dbReference>
<sequence length="475" mass="52859">MASKTRVPFIPLSYRNSTAQESDETARALIHALRPEWDGEDGKLEFVRFTDGITNTEANSWCVVQLMKAIKLKPGLSSSEVDSEAILLRAYGEGTDILIDRNRELLSHSLLADHSLAPALLARFSNGLLYRFIIGTVCSPADLRKPPVYHAVARRLAEWHTKLPVPPASSALSINKSLNGSAKPGTNTERAASPFDRLVNDHANILDAPTPNLWTVLQGWVTALPCHKEEDCTQRTALQRELAWLVETFGQFRPLVFAHCDLLSGNVIVLPKGVSSIATGPSSTTRSSTDSRSTSPSSTPKSTSSSAPTHVSAAVPEETIDELRDTHVTFIDYEYATPAPASFDLANHFAEWGGFDCDYSVLPTRRQRRDFLRSYLTSVRAFSPGASVAADAQTNPEEELDRLTQEVDLFRGLPGFYWGIWALIQAQISQIDFDYAEYAIVRLQEYWDWKKSAYPTVEGRGKADSLRERRWQEEE</sequence>
<gene>
    <name evidence="5 7" type="ORF">P152DRAFT_914</name>
</gene>
<keyword evidence="6" id="KW-1185">Reference proteome</keyword>
<comment type="pathway">
    <text evidence="1">Phospholipid metabolism; phosphatidylethanolamine biosynthesis; phosphatidylethanolamine from ethanolamine: step 1/3.</text>
</comment>
<feature type="region of interest" description="Disordered" evidence="4">
    <location>
        <begin position="278"/>
        <end position="317"/>
    </location>
</feature>
<dbReference type="GO" id="GO:0006646">
    <property type="term" value="P:phosphatidylethanolamine biosynthetic process"/>
    <property type="evidence" value="ECO:0007669"/>
    <property type="project" value="TreeGrafter"/>
</dbReference>
<dbReference type="EC" id="2.7.1.82" evidence="3"/>
<dbReference type="OrthoDB" id="10267235at2759"/>